<dbReference type="AlphaFoldDB" id="A0A4R7RPJ3"/>
<gene>
    <name evidence="2" type="ORF">EI77_03661</name>
</gene>
<accession>A0A4R7RPJ3</accession>
<comment type="caution">
    <text evidence="2">The sequence shown here is derived from an EMBL/GenBank/DDBJ whole genome shotgun (WGS) entry which is preliminary data.</text>
</comment>
<dbReference type="RefSeq" id="WP_133796664.1">
    <property type="nucleotide sequence ID" value="NZ_SOCA01000008.1"/>
</dbReference>
<keyword evidence="1" id="KW-0812">Transmembrane</keyword>
<dbReference type="EMBL" id="SOCA01000008">
    <property type="protein sequence ID" value="TDU66566.1"/>
    <property type="molecule type" value="Genomic_DNA"/>
</dbReference>
<evidence type="ECO:0000313" key="2">
    <source>
        <dbReference type="EMBL" id="TDU66566.1"/>
    </source>
</evidence>
<dbReference type="OrthoDB" id="9855054at2"/>
<name>A0A4R7RPJ3_9BACT</name>
<keyword evidence="1" id="KW-0472">Membrane</keyword>
<proteinExistence type="predicted"/>
<dbReference type="Proteomes" id="UP000295662">
    <property type="component" value="Unassembled WGS sequence"/>
</dbReference>
<organism evidence="2 3">
    <name type="scientific">Prosthecobacter fusiformis</name>
    <dbReference type="NCBI Taxonomy" id="48464"/>
    <lineage>
        <taxon>Bacteria</taxon>
        <taxon>Pseudomonadati</taxon>
        <taxon>Verrucomicrobiota</taxon>
        <taxon>Verrucomicrobiia</taxon>
        <taxon>Verrucomicrobiales</taxon>
        <taxon>Verrucomicrobiaceae</taxon>
        <taxon>Prosthecobacter</taxon>
    </lineage>
</organism>
<reference evidence="2 3" key="1">
    <citation type="submission" date="2019-03" db="EMBL/GenBank/DDBJ databases">
        <title>Genomic Encyclopedia of Archaeal and Bacterial Type Strains, Phase II (KMG-II): from individual species to whole genera.</title>
        <authorList>
            <person name="Goeker M."/>
        </authorList>
    </citation>
    <scope>NUCLEOTIDE SEQUENCE [LARGE SCALE GENOMIC DNA]</scope>
    <source>
        <strain evidence="2 3">ATCC 25309</strain>
    </source>
</reference>
<evidence type="ECO:0000256" key="1">
    <source>
        <dbReference type="SAM" id="Phobius"/>
    </source>
</evidence>
<protein>
    <submittedName>
        <fullName evidence="2">ElaB/YqjD/DUF883 family membrane-anchored ribosome-binding protein</fullName>
    </submittedName>
</protein>
<keyword evidence="1" id="KW-1133">Transmembrane helix</keyword>
<sequence>MTTAPRTNEVLHETANDFRALGDAVKHDLNDLRQEARVRIDTYTQKVKEDANQNLGQLREYTVQNPMRALGYAALGGMFFGLFLRR</sequence>
<evidence type="ECO:0000313" key="3">
    <source>
        <dbReference type="Proteomes" id="UP000295662"/>
    </source>
</evidence>
<feature type="transmembrane region" description="Helical" evidence="1">
    <location>
        <begin position="67"/>
        <end position="84"/>
    </location>
</feature>
<keyword evidence="3" id="KW-1185">Reference proteome</keyword>